<dbReference type="InterPro" id="IPR017592">
    <property type="entry name" value="Pilus_assmbl_Flp-typ_CpaB"/>
</dbReference>
<dbReference type="CDD" id="cd11614">
    <property type="entry name" value="SAF_CpaB_FlgA_like"/>
    <property type="match status" value="1"/>
</dbReference>
<evidence type="ECO:0000313" key="3">
    <source>
        <dbReference type="Proteomes" id="UP000464495"/>
    </source>
</evidence>
<keyword evidence="3" id="KW-1185">Reference proteome</keyword>
<evidence type="ECO:0000259" key="1">
    <source>
        <dbReference type="Pfam" id="PF16976"/>
    </source>
</evidence>
<organism evidence="2 3">
    <name type="scientific">Algicella marina</name>
    <dbReference type="NCBI Taxonomy" id="2683284"/>
    <lineage>
        <taxon>Bacteria</taxon>
        <taxon>Pseudomonadati</taxon>
        <taxon>Pseudomonadota</taxon>
        <taxon>Alphaproteobacteria</taxon>
        <taxon>Rhodobacterales</taxon>
        <taxon>Paracoccaceae</taxon>
        <taxon>Algicella</taxon>
    </lineage>
</organism>
<dbReference type="Pfam" id="PF16976">
    <property type="entry name" value="RcpC"/>
    <property type="match status" value="1"/>
</dbReference>
<gene>
    <name evidence="2" type="primary">cpaB</name>
    <name evidence="2" type="ORF">GO499_19605</name>
</gene>
<sequence length="279" mass="30906">MRIVFALVFLFGIGIAGFAAYLAMEQFKGLQAQNRMLNAKAAKVVETTSVILAKTQLRYGQELRREHAYEVSFPKDAVPENAFTSMEELFGPEDDTPPRAVLRTVDPGEIISDRKVTRFGQDAGVSSMLNKGMRAFTIRVDVLTGVSGFLQPGDRVDVFWSGEQRGRPVTKLLMEDVDIIAIDQSADEDANRPTVARTVTVEVTPLIVATLAQAQASGRLSLALRGAEEEQIMGELLEVTQESMLGLQEEEVVEEVEEEKCFNTIRRELQVTRIEVPCP</sequence>
<reference evidence="2 3" key="1">
    <citation type="submission" date="2019-12" db="EMBL/GenBank/DDBJ databases">
        <title>Complete genome sequence of Algicella marina strain 9Alg 56(T) isolated from the red alga Tichocarpus crinitus.</title>
        <authorList>
            <person name="Kim S.-G."/>
            <person name="Nedashkovskaya O.I."/>
        </authorList>
    </citation>
    <scope>NUCLEOTIDE SEQUENCE [LARGE SCALE GENOMIC DNA]</scope>
    <source>
        <strain evidence="2 3">9Alg 56</strain>
    </source>
</reference>
<evidence type="ECO:0000313" key="2">
    <source>
        <dbReference type="EMBL" id="QHQ37233.1"/>
    </source>
</evidence>
<dbReference type="RefSeq" id="WP_161863774.1">
    <property type="nucleotide sequence ID" value="NZ_CP046620.1"/>
</dbReference>
<dbReference type="Proteomes" id="UP000464495">
    <property type="component" value="Chromosome"/>
</dbReference>
<dbReference type="KEGG" id="amaq:GO499_19605"/>
<proteinExistence type="predicted"/>
<dbReference type="AlphaFoldDB" id="A0A6P1T6A1"/>
<protein>
    <submittedName>
        <fullName evidence="2">Flp pilus assembly protein CpaB</fullName>
    </submittedName>
</protein>
<dbReference type="NCBIfam" id="TIGR03177">
    <property type="entry name" value="pilus_cpaB"/>
    <property type="match status" value="1"/>
</dbReference>
<dbReference type="InterPro" id="IPR031571">
    <property type="entry name" value="RcpC_dom"/>
</dbReference>
<accession>A0A6P1T6A1</accession>
<dbReference type="EMBL" id="CP046620">
    <property type="protein sequence ID" value="QHQ37233.1"/>
    <property type="molecule type" value="Genomic_DNA"/>
</dbReference>
<name>A0A6P1T6A1_9RHOB</name>
<feature type="domain" description="Flp pilus assembly protein RcpC/CpaB" evidence="1">
    <location>
        <begin position="124"/>
        <end position="225"/>
    </location>
</feature>